<dbReference type="KEGG" id="olu:OSTLU_43573"/>
<proteinExistence type="predicted"/>
<evidence type="ECO:0000313" key="2">
    <source>
        <dbReference type="EMBL" id="ABP01064.1"/>
    </source>
</evidence>
<gene>
    <name evidence="2" type="ORF">OSTLU_43573</name>
</gene>
<dbReference type="AlphaFoldDB" id="A4SBB7"/>
<evidence type="ECO:0008006" key="4">
    <source>
        <dbReference type="Google" id="ProtNLM"/>
    </source>
</evidence>
<feature type="compositionally biased region" description="Basic residues" evidence="1">
    <location>
        <begin position="1"/>
        <end position="18"/>
    </location>
</feature>
<dbReference type="Gene3D" id="3.40.50.1820">
    <property type="entry name" value="alpha/beta hydrolase"/>
    <property type="match status" value="1"/>
</dbReference>
<dbReference type="ESTHER" id="ostlu-a4sbb7">
    <property type="family name" value="6_AlphaBeta_hydrolase"/>
</dbReference>
<dbReference type="eggNOG" id="ENOG502RZXS">
    <property type="taxonomic scope" value="Eukaryota"/>
</dbReference>
<reference evidence="2 3" key="1">
    <citation type="journal article" date="2007" name="Proc. Natl. Acad. Sci. U.S.A.">
        <title>The tiny eukaryote Ostreococcus provides genomic insights into the paradox of plankton speciation.</title>
        <authorList>
            <person name="Palenik B."/>
            <person name="Grimwood J."/>
            <person name="Aerts A."/>
            <person name="Rouze P."/>
            <person name="Salamov A."/>
            <person name="Putnam N."/>
            <person name="Dupont C."/>
            <person name="Jorgensen R."/>
            <person name="Derelle E."/>
            <person name="Rombauts S."/>
            <person name="Zhou K."/>
            <person name="Otillar R."/>
            <person name="Merchant S.S."/>
            <person name="Podell S."/>
            <person name="Gaasterland T."/>
            <person name="Napoli C."/>
            <person name="Gendler K."/>
            <person name="Manuell A."/>
            <person name="Tai V."/>
            <person name="Vallon O."/>
            <person name="Piganeau G."/>
            <person name="Jancek S."/>
            <person name="Heijde M."/>
            <person name="Jabbari K."/>
            <person name="Bowler C."/>
            <person name="Lohr M."/>
            <person name="Robbens S."/>
            <person name="Werner G."/>
            <person name="Dubchak I."/>
            <person name="Pazour G.J."/>
            <person name="Ren Q."/>
            <person name="Paulsen I."/>
            <person name="Delwiche C."/>
            <person name="Schmutz J."/>
            <person name="Rokhsar D."/>
            <person name="Van de Peer Y."/>
            <person name="Moreau H."/>
            <person name="Grigoriev I.V."/>
        </authorList>
    </citation>
    <scope>NUCLEOTIDE SEQUENCE [LARGE SCALE GENOMIC DNA]</scope>
    <source>
        <strain evidence="2 3">CCE9901</strain>
    </source>
</reference>
<dbReference type="HOGENOM" id="CLU_065036_1_0_1"/>
<name>A4SBB7_OSTLU</name>
<dbReference type="OrthoDB" id="348976at2759"/>
<sequence length="317" mass="34285">MASRLARTRVKNTPRRWRASSAARAATRGRGRRATSFAPLEISAASRGAARAARGAARAARARGRRVVVVPGFLTGSDAYEGVARALARAIGDDARVRVAPVKREMWFGTLRGGSFEEILDVVDACAREAARDGGERVCLVGHSAGGWLGRLYLGDARAYRGEAPYDGARFVDALITLGAPHGSLEKYPFGSSLAFTNYYYPGAYRADVRYVDVVGDYARGSANFELFDALCDRSDTKRPLVDRVRAAWEAFTIGVSYAANCGRADVRGDGVTPIDTAHALTGSEHVILPGVYHGPTKPTRWYGADSVVELWYPYCL</sequence>
<organism evidence="2 3">
    <name type="scientific">Ostreococcus lucimarinus (strain CCE9901)</name>
    <dbReference type="NCBI Taxonomy" id="436017"/>
    <lineage>
        <taxon>Eukaryota</taxon>
        <taxon>Viridiplantae</taxon>
        <taxon>Chlorophyta</taxon>
        <taxon>Mamiellophyceae</taxon>
        <taxon>Mamiellales</taxon>
        <taxon>Bathycoccaceae</taxon>
        <taxon>Ostreococcus</taxon>
    </lineage>
</organism>
<dbReference type="OMA" id="GTPFHTH"/>
<dbReference type="SUPFAM" id="SSF53474">
    <property type="entry name" value="alpha/beta-Hydrolases"/>
    <property type="match status" value="1"/>
</dbReference>
<dbReference type="GeneID" id="5006804"/>
<protein>
    <recommendedName>
        <fullName evidence="4">GPI inositol-deacylase</fullName>
    </recommendedName>
</protein>
<dbReference type="PANTHER" id="PTHR47909">
    <property type="entry name" value="ALPHA/BETA-HYDROLASES SUPERFAMILY PROTEIN"/>
    <property type="match status" value="1"/>
</dbReference>
<dbReference type="Gramene" id="ABP01064">
    <property type="protein sequence ID" value="ABP01064"/>
    <property type="gene ID" value="OSTLU_43573"/>
</dbReference>
<accession>A4SBB7</accession>
<evidence type="ECO:0000256" key="1">
    <source>
        <dbReference type="SAM" id="MobiDB-lite"/>
    </source>
</evidence>
<dbReference type="PANTHER" id="PTHR47909:SF2">
    <property type="entry name" value="GPI INOSITOL-DEACYLASE"/>
    <property type="match status" value="1"/>
</dbReference>
<dbReference type="Proteomes" id="UP000001568">
    <property type="component" value="Chromosome 20"/>
</dbReference>
<feature type="region of interest" description="Disordered" evidence="1">
    <location>
        <begin position="1"/>
        <end position="30"/>
    </location>
</feature>
<dbReference type="InterPro" id="IPR029058">
    <property type="entry name" value="AB_hydrolase_fold"/>
</dbReference>
<dbReference type="RefSeq" id="XP_001422747.1">
    <property type="nucleotide sequence ID" value="XM_001422710.1"/>
</dbReference>
<keyword evidence="3" id="KW-1185">Reference proteome</keyword>
<evidence type="ECO:0000313" key="3">
    <source>
        <dbReference type="Proteomes" id="UP000001568"/>
    </source>
</evidence>
<dbReference type="EMBL" id="CP000600">
    <property type="protein sequence ID" value="ABP01064.1"/>
    <property type="molecule type" value="Genomic_DNA"/>
</dbReference>